<dbReference type="GO" id="GO:0070628">
    <property type="term" value="F:proteasome binding"/>
    <property type="evidence" value="ECO:0007669"/>
    <property type="project" value="TreeGrafter"/>
</dbReference>
<dbReference type="Pfam" id="PF00240">
    <property type="entry name" value="ubiquitin"/>
    <property type="match status" value="1"/>
</dbReference>
<dbReference type="PANTHER" id="PTHR10621:SF38">
    <property type="entry name" value="UBIQUITIN DOMAIN-CONTAINING PROTEIN 7SL RNA1-RELATED"/>
    <property type="match status" value="1"/>
</dbReference>
<accession>A0A2G5E7P1</accession>
<dbReference type="InParanoid" id="A0A2G5E7P1"/>
<dbReference type="STRING" id="218851.A0A2G5E7P1"/>
<dbReference type="InterPro" id="IPR000626">
    <property type="entry name" value="Ubiquitin-like_dom"/>
</dbReference>
<dbReference type="SUPFAM" id="SSF54236">
    <property type="entry name" value="Ubiquitin-like"/>
    <property type="match status" value="1"/>
</dbReference>
<sequence length="89" mass="10495">MDVRFYEFTSGREFTIEVGYFDTIQEIKEKIQKYEGISTSRQTLIFKGQIMVDECDTVFYEILHNSQIQLLVMREPSSSKPIKKEEESS</sequence>
<dbReference type="GO" id="GO:0043130">
    <property type="term" value="F:ubiquitin binding"/>
    <property type="evidence" value="ECO:0007669"/>
    <property type="project" value="TreeGrafter"/>
</dbReference>
<dbReference type="Proteomes" id="UP000230069">
    <property type="component" value="Unassembled WGS sequence"/>
</dbReference>
<evidence type="ECO:0000259" key="1">
    <source>
        <dbReference type="PROSITE" id="PS50053"/>
    </source>
</evidence>
<dbReference type="AlphaFoldDB" id="A0A2G5E7P1"/>
<organism evidence="2 3">
    <name type="scientific">Aquilegia coerulea</name>
    <name type="common">Rocky mountain columbine</name>
    <dbReference type="NCBI Taxonomy" id="218851"/>
    <lineage>
        <taxon>Eukaryota</taxon>
        <taxon>Viridiplantae</taxon>
        <taxon>Streptophyta</taxon>
        <taxon>Embryophyta</taxon>
        <taxon>Tracheophyta</taxon>
        <taxon>Spermatophyta</taxon>
        <taxon>Magnoliopsida</taxon>
        <taxon>Ranunculales</taxon>
        <taxon>Ranunculaceae</taxon>
        <taxon>Thalictroideae</taxon>
        <taxon>Aquilegia</taxon>
    </lineage>
</organism>
<gene>
    <name evidence="2" type="ORF">AQUCO_01100578v1</name>
</gene>
<dbReference type="GO" id="GO:0031593">
    <property type="term" value="F:polyubiquitin modification-dependent protein binding"/>
    <property type="evidence" value="ECO:0007669"/>
    <property type="project" value="TreeGrafter"/>
</dbReference>
<reference evidence="2 3" key="1">
    <citation type="submission" date="2017-09" db="EMBL/GenBank/DDBJ databases">
        <title>WGS assembly of Aquilegia coerulea Goldsmith.</title>
        <authorList>
            <person name="Hodges S."/>
            <person name="Kramer E."/>
            <person name="Nordborg M."/>
            <person name="Tomkins J."/>
            <person name="Borevitz J."/>
            <person name="Derieg N."/>
            <person name="Yan J."/>
            <person name="Mihaltcheva S."/>
            <person name="Hayes R.D."/>
            <person name="Rokhsar D."/>
        </authorList>
    </citation>
    <scope>NUCLEOTIDE SEQUENCE [LARGE SCALE GENOMIC DNA]</scope>
    <source>
        <strain evidence="3">cv. Goldsmith</strain>
    </source>
</reference>
<dbReference type="OrthoDB" id="419317at2759"/>
<dbReference type="PANTHER" id="PTHR10621">
    <property type="entry name" value="UV EXCISION REPAIR PROTEIN RAD23"/>
    <property type="match status" value="1"/>
</dbReference>
<dbReference type="EMBL" id="KZ305028">
    <property type="protein sequence ID" value="PIA51799.1"/>
    <property type="molecule type" value="Genomic_DNA"/>
</dbReference>
<keyword evidence="3" id="KW-1185">Reference proteome</keyword>
<dbReference type="SMART" id="SM00213">
    <property type="entry name" value="UBQ"/>
    <property type="match status" value="1"/>
</dbReference>
<dbReference type="InterPro" id="IPR029071">
    <property type="entry name" value="Ubiquitin-like_domsf"/>
</dbReference>
<evidence type="ECO:0000313" key="3">
    <source>
        <dbReference type="Proteomes" id="UP000230069"/>
    </source>
</evidence>
<proteinExistence type="predicted"/>
<dbReference type="InterPro" id="IPR019956">
    <property type="entry name" value="Ubiquitin_dom"/>
</dbReference>
<evidence type="ECO:0000313" key="2">
    <source>
        <dbReference type="EMBL" id="PIA51799.1"/>
    </source>
</evidence>
<dbReference type="GO" id="GO:0005829">
    <property type="term" value="C:cytosol"/>
    <property type="evidence" value="ECO:0007669"/>
    <property type="project" value="TreeGrafter"/>
</dbReference>
<dbReference type="GO" id="GO:0043161">
    <property type="term" value="P:proteasome-mediated ubiquitin-dependent protein catabolic process"/>
    <property type="evidence" value="ECO:0007669"/>
    <property type="project" value="TreeGrafter"/>
</dbReference>
<dbReference type="CDD" id="cd17039">
    <property type="entry name" value="Ubl_ubiquitin_like"/>
    <property type="match status" value="1"/>
</dbReference>
<dbReference type="GO" id="GO:0005654">
    <property type="term" value="C:nucleoplasm"/>
    <property type="evidence" value="ECO:0007669"/>
    <property type="project" value="TreeGrafter"/>
</dbReference>
<dbReference type="Gene3D" id="3.10.20.90">
    <property type="entry name" value="Phosphatidylinositol 3-kinase Catalytic Subunit, Chain A, domain 1"/>
    <property type="match status" value="1"/>
</dbReference>
<dbReference type="PROSITE" id="PS50053">
    <property type="entry name" value="UBIQUITIN_2"/>
    <property type="match status" value="1"/>
</dbReference>
<name>A0A2G5E7P1_AQUCA</name>
<dbReference type="PRINTS" id="PR00348">
    <property type="entry name" value="UBIQUITIN"/>
</dbReference>
<protein>
    <recommendedName>
        <fullName evidence="1">Ubiquitin-like domain-containing protein</fullName>
    </recommendedName>
</protein>
<feature type="domain" description="Ubiquitin-like" evidence="1">
    <location>
        <begin position="1"/>
        <end position="77"/>
    </location>
</feature>